<protein>
    <submittedName>
        <fullName evidence="2">Glucose dehydrogenase</fullName>
    </submittedName>
</protein>
<dbReference type="SUPFAM" id="SSF50952">
    <property type="entry name" value="Soluble quinoprotein glucose dehydrogenase"/>
    <property type="match status" value="1"/>
</dbReference>
<dbReference type="PANTHER" id="PTHR19328">
    <property type="entry name" value="HEDGEHOG-INTERACTING PROTEIN"/>
    <property type="match status" value="1"/>
</dbReference>
<dbReference type="Proteomes" id="UP000245391">
    <property type="component" value="Unassembled WGS sequence"/>
</dbReference>
<dbReference type="Gene3D" id="2.120.10.30">
    <property type="entry name" value="TolB, C-terminal domain"/>
    <property type="match status" value="1"/>
</dbReference>
<dbReference type="InterPro" id="IPR011042">
    <property type="entry name" value="6-blade_b-propeller_TolB-like"/>
</dbReference>
<name>A0A317F774_9SPHI</name>
<reference evidence="3" key="1">
    <citation type="submission" date="2018-05" db="EMBL/GenBank/DDBJ databases">
        <title>Pedobacter paludis sp. nov., isolated from wetland soil.</title>
        <authorList>
            <person name="Zhang Y."/>
        </authorList>
    </citation>
    <scope>NUCLEOTIDE SEQUENCE [LARGE SCALE GENOMIC DNA]</scope>
    <source>
        <strain evidence="3">R-8</strain>
    </source>
</reference>
<evidence type="ECO:0000313" key="3">
    <source>
        <dbReference type="Proteomes" id="UP000245391"/>
    </source>
</evidence>
<accession>A0A317F774</accession>
<dbReference type="InterPro" id="IPR011041">
    <property type="entry name" value="Quinoprot_gluc/sorb_DH_b-prop"/>
</dbReference>
<dbReference type="EMBL" id="QGNY01000001">
    <property type="protein sequence ID" value="PWS33799.1"/>
    <property type="molecule type" value="Genomic_DNA"/>
</dbReference>
<dbReference type="PROSITE" id="PS51257">
    <property type="entry name" value="PROKAR_LIPOPROTEIN"/>
    <property type="match status" value="1"/>
</dbReference>
<feature type="domain" description="Glucose/Sorbosone dehydrogenase" evidence="1">
    <location>
        <begin position="45"/>
        <end position="354"/>
    </location>
</feature>
<gene>
    <name evidence="2" type="ORF">DF947_04110</name>
</gene>
<dbReference type="RefSeq" id="WP_109928380.1">
    <property type="nucleotide sequence ID" value="NZ_QGNY01000001.1"/>
</dbReference>
<keyword evidence="3" id="KW-1185">Reference proteome</keyword>
<dbReference type="PANTHER" id="PTHR19328:SF13">
    <property type="entry name" value="HIPL1 PROTEIN"/>
    <property type="match status" value="1"/>
</dbReference>
<evidence type="ECO:0000259" key="1">
    <source>
        <dbReference type="Pfam" id="PF07995"/>
    </source>
</evidence>
<evidence type="ECO:0000313" key="2">
    <source>
        <dbReference type="EMBL" id="PWS33799.1"/>
    </source>
</evidence>
<organism evidence="2 3">
    <name type="scientific">Pedobacter paludis</name>
    <dbReference type="NCBI Taxonomy" id="2203212"/>
    <lineage>
        <taxon>Bacteria</taxon>
        <taxon>Pseudomonadati</taxon>
        <taxon>Bacteroidota</taxon>
        <taxon>Sphingobacteriia</taxon>
        <taxon>Sphingobacteriales</taxon>
        <taxon>Sphingobacteriaceae</taxon>
        <taxon>Pedobacter</taxon>
    </lineage>
</organism>
<sequence length="363" mass="39590">MKAILLCLFVVVFATSCKKNSDDSNEETEPLPDVELKSRVVTSGLNLPWEMVYGPDNFIWFTEKSGKINRLNPATGQVSPLLTIAEVRVNGEGGLLGMALHPEFSTNPYVYVVYDYGNPYKAKVVRYTYASGGLSSPLVLIDQIPASSIHNGSRLLISGGKLFISTGDASDTNQPQNTASVSGKILRINLDGSIPTDNPIANNPLWSLGNRNAQGLVQVGTKIFSSEHGPDSDDEINIIEKGRNYGWPNIKGFCDEAGEQSFCSANNVVPPLINWTPTIAPSGLAYYNSDYIPQFKNSLLLAVLKGTKLMQLKLDDAQTKITGTKDFYVNTYGRLRAICQSPEGKIYFCTSNGSDDKIVELSK</sequence>
<dbReference type="AlphaFoldDB" id="A0A317F774"/>
<comment type="caution">
    <text evidence="2">The sequence shown here is derived from an EMBL/GenBank/DDBJ whole genome shotgun (WGS) entry which is preliminary data.</text>
</comment>
<dbReference type="Pfam" id="PF07995">
    <property type="entry name" value="GSDH"/>
    <property type="match status" value="1"/>
</dbReference>
<dbReference type="OrthoDB" id="9770043at2"/>
<proteinExistence type="predicted"/>
<dbReference type="InterPro" id="IPR012938">
    <property type="entry name" value="Glc/Sorbosone_DH"/>
</dbReference>